<dbReference type="AlphaFoldDB" id="A0A194VBT5"/>
<evidence type="ECO:0000313" key="1">
    <source>
        <dbReference type="EMBL" id="KUI61343.1"/>
    </source>
</evidence>
<organism evidence="1 2">
    <name type="scientific">Cytospora mali</name>
    <name type="common">Apple Valsa canker fungus</name>
    <name type="synonym">Valsa mali</name>
    <dbReference type="NCBI Taxonomy" id="578113"/>
    <lineage>
        <taxon>Eukaryota</taxon>
        <taxon>Fungi</taxon>
        <taxon>Dikarya</taxon>
        <taxon>Ascomycota</taxon>
        <taxon>Pezizomycotina</taxon>
        <taxon>Sordariomycetes</taxon>
        <taxon>Sordariomycetidae</taxon>
        <taxon>Diaporthales</taxon>
        <taxon>Cytosporaceae</taxon>
        <taxon>Cytospora</taxon>
    </lineage>
</organism>
<name>A0A194VBT5_CYTMA</name>
<keyword evidence="2" id="KW-1185">Reference proteome</keyword>
<dbReference type="OrthoDB" id="5367448at2759"/>
<gene>
    <name evidence="1" type="ORF">VP1G_08540</name>
</gene>
<proteinExistence type="predicted"/>
<dbReference type="EMBL" id="KN714774">
    <property type="protein sequence ID" value="KUI61343.1"/>
    <property type="molecule type" value="Genomic_DNA"/>
</dbReference>
<dbReference type="STRING" id="694573.A0A194VBT5"/>
<evidence type="ECO:0000313" key="2">
    <source>
        <dbReference type="Proteomes" id="UP000078576"/>
    </source>
</evidence>
<dbReference type="Proteomes" id="UP000078576">
    <property type="component" value="Unassembled WGS sequence"/>
</dbReference>
<sequence length="365" mass="41498">MASGWFGNKAIELVKARSLFVKVFPTPASLSERRAVLHALKRHGQIEIFKRLPNPETFVCAPTKSEVASELINRSPLTFKFVSETLDSIEAKSLPGIRPVGVAAPIQIHEDKTRLPPNPDGAAQASSNDMVKTFTMHINPSQSYYEHKTNIRLSPIHGPWPKTPEQDQDFVYFALKEVVPNDIAREGLCDWHSGGQLSGEPAAIRAQHEHSRLWHIRERQMRRRKTKELEEDGDGALVALKSLDGHEKPADQQRDGLDETAPGYLEAMKSRDLHQEQASSDPFEEMERMARGADYGKPAPKEPVPAWVRRKQVKLNPLADGKHYKVDKKVPLHDPRNPWKQFEFKYIYNSQMDEVKLPTEGKKWK</sequence>
<protein>
    <submittedName>
        <fullName evidence="1">Uncharacterized protein</fullName>
    </submittedName>
</protein>
<reference evidence="2" key="1">
    <citation type="submission" date="2014-12" db="EMBL/GenBank/DDBJ databases">
        <title>Genome Sequence of Valsa Canker Pathogens Uncovers a Specific Adaption of Colonization on Woody Bark.</title>
        <authorList>
            <person name="Yin Z."/>
            <person name="Liu H."/>
            <person name="Gao X."/>
            <person name="Li Z."/>
            <person name="Song N."/>
            <person name="Ke X."/>
            <person name="Dai Q."/>
            <person name="Wu Y."/>
            <person name="Sun Y."/>
            <person name="Xu J.-R."/>
            <person name="Kang Z.K."/>
            <person name="Wang L."/>
            <person name="Huang L."/>
        </authorList>
    </citation>
    <scope>NUCLEOTIDE SEQUENCE [LARGE SCALE GENOMIC DNA]</scope>
    <source>
        <strain evidence="2">SXYL134</strain>
    </source>
</reference>
<accession>A0A194VBT5</accession>